<protein>
    <submittedName>
        <fullName evidence="5">Frag1/DRAM/Sfk1 family protein</fullName>
    </submittedName>
</protein>
<feature type="transmembrane region" description="Helical" evidence="3">
    <location>
        <begin position="386"/>
        <end position="409"/>
    </location>
</feature>
<gene>
    <name evidence="5" type="ORF">CGC21_30590</name>
</gene>
<evidence type="ECO:0000313" key="6">
    <source>
        <dbReference type="Proteomes" id="UP000318447"/>
    </source>
</evidence>
<feature type="transmembrane region" description="Helical" evidence="3">
    <location>
        <begin position="662"/>
        <end position="685"/>
    </location>
</feature>
<dbReference type="VEuPathDB" id="TriTrypDB:LdCL_270023700"/>
<feature type="transmembrane region" description="Helical" evidence="3">
    <location>
        <begin position="148"/>
        <end position="171"/>
    </location>
</feature>
<dbReference type="VEuPathDB" id="TriTrypDB:LdBPK_271670.1"/>
<dbReference type="PANTHER" id="PTHR14859">
    <property type="entry name" value="CALCOFLUOR WHITE HYPERSENSITIVE PROTEIN PRECURSOR"/>
    <property type="match status" value="1"/>
</dbReference>
<feature type="transmembrane region" description="Helical" evidence="3">
    <location>
        <begin position="359"/>
        <end position="380"/>
    </location>
</feature>
<feature type="region of interest" description="Disordered" evidence="2">
    <location>
        <begin position="274"/>
        <end position="328"/>
    </location>
</feature>
<comment type="caution">
    <text evidence="5">The sequence shown here is derived from an EMBL/GenBank/DDBJ whole genome shotgun (WGS) entry which is preliminary data.</text>
</comment>
<keyword evidence="3" id="KW-0812">Transmembrane</keyword>
<dbReference type="Pfam" id="PF07986">
    <property type="entry name" value="TBCC"/>
    <property type="match status" value="1"/>
</dbReference>
<feature type="transmembrane region" description="Helical" evidence="3">
    <location>
        <begin position="438"/>
        <end position="458"/>
    </location>
</feature>
<comment type="similarity">
    <text evidence="1">Belongs to the TBCC family.</text>
</comment>
<proteinExistence type="inferred from homology"/>
<dbReference type="Proteomes" id="UP000318447">
    <property type="component" value="Unassembled WGS sequence"/>
</dbReference>
<accession>A0A504XEU7</accession>
<reference evidence="6" key="1">
    <citation type="submission" date="2019-02" db="EMBL/GenBank/DDBJ databases">
        <title>FDA dAtabase for Regulatory Grade micrObial Sequences (FDA-ARGOS): Supporting development and validation of Infectious Disease Dx tests.</title>
        <authorList>
            <person name="Duncan R."/>
            <person name="Fisher C."/>
            <person name="Tallon L."/>
            <person name="Sadzewicz L."/>
            <person name="Sengamalay N."/>
            <person name="Ott S."/>
            <person name="Godinez A."/>
            <person name="Nagaraj S."/>
            <person name="Vavikolanu K."/>
            <person name="Nadendla S."/>
            <person name="Aluvathingal J."/>
            <person name="Sichtig H."/>
        </authorList>
    </citation>
    <scope>NUCLEOTIDE SEQUENCE [LARGE SCALE GENOMIC DNA]</scope>
    <source>
        <strain evidence="6">FDAARGOS_361</strain>
    </source>
</reference>
<feature type="transmembrane region" description="Helical" evidence="3">
    <location>
        <begin position="803"/>
        <end position="823"/>
    </location>
</feature>
<dbReference type="InterPro" id="IPR057315">
    <property type="entry name" value="Exo_endo_phos_PGAP2IP_C"/>
</dbReference>
<dbReference type="EMBL" id="RHLC01000016">
    <property type="protein sequence ID" value="TPP47476.1"/>
    <property type="molecule type" value="Genomic_DNA"/>
</dbReference>
<dbReference type="Gene3D" id="3.60.10.10">
    <property type="entry name" value="Endonuclease/exonuclease/phosphatase"/>
    <property type="match status" value="1"/>
</dbReference>
<dbReference type="InterPro" id="IPR017901">
    <property type="entry name" value="C-CAP_CF_C-like"/>
</dbReference>
<feature type="transmembrane region" description="Helical" evidence="3">
    <location>
        <begin position="12"/>
        <end position="31"/>
    </location>
</feature>
<feature type="transmembrane region" description="Helical" evidence="3">
    <location>
        <begin position="71"/>
        <end position="91"/>
    </location>
</feature>
<dbReference type="PANTHER" id="PTHR14859:SF1">
    <property type="entry name" value="PGAP2-INTERACTING PROTEIN"/>
    <property type="match status" value="1"/>
</dbReference>
<feature type="transmembrane region" description="Helical" evidence="3">
    <location>
        <begin position="470"/>
        <end position="490"/>
    </location>
</feature>
<feature type="transmembrane region" description="Helical" evidence="3">
    <location>
        <begin position="894"/>
        <end position="914"/>
    </location>
</feature>
<dbReference type="PROSITE" id="PS51257">
    <property type="entry name" value="PROKAR_LIPOPROTEIN"/>
    <property type="match status" value="1"/>
</dbReference>
<feature type="domain" description="C-CAP/cofactor C-like" evidence="4">
    <location>
        <begin position="1725"/>
        <end position="1876"/>
    </location>
</feature>
<dbReference type="VEuPathDB" id="TriTrypDB:LdBPK_271660.1"/>
<dbReference type="InterPro" id="IPR016098">
    <property type="entry name" value="CAP/MinC_C"/>
</dbReference>
<dbReference type="GO" id="GO:0016020">
    <property type="term" value="C:membrane"/>
    <property type="evidence" value="ECO:0007669"/>
    <property type="project" value="GOC"/>
</dbReference>
<evidence type="ECO:0000259" key="4">
    <source>
        <dbReference type="PROSITE" id="PS51329"/>
    </source>
</evidence>
<name>A0A504XEU7_LEIDO</name>
<dbReference type="PROSITE" id="PS51329">
    <property type="entry name" value="C_CAP_COFACTOR_C"/>
    <property type="match status" value="1"/>
</dbReference>
<feature type="transmembrane region" description="Helical" evidence="3">
    <location>
        <begin position="510"/>
        <end position="527"/>
    </location>
</feature>
<feature type="transmembrane region" description="Helical" evidence="3">
    <location>
        <begin position="539"/>
        <end position="557"/>
    </location>
</feature>
<evidence type="ECO:0000313" key="5">
    <source>
        <dbReference type="EMBL" id="TPP47476.1"/>
    </source>
</evidence>
<dbReference type="InterPro" id="IPR019402">
    <property type="entry name" value="CWH43_N"/>
</dbReference>
<dbReference type="VEuPathDB" id="TriTrypDB:LDHU3_27.2540"/>
<sequence length="2016" mass="224483">MRHVFYIPSSYAALIYALTTGYALFACLYMAGVLHWSDIMVTSCGEHHYEFWPSISATIGDMMPERQTWRVAFALCAPFRLGASISLFNVFWQRASRGMADLYGFRSSWKAFLSSNAFLALLALWADMWRLIGASVYSVVSSKESLTYHNLGFCPYLPFCLVLQVAVTMLVRRNQFNMAIYPTPQDAAASYAVKRVCLCGEVVGTVGVVCCYSYYLRTCANGSLSLSNICEWVFSIFNIIFDGSAWFDLRQEGWWLSGPPSFYRKLYARRAHRASGAKSPPRVKGAKDGAKDRHADGDVDVGAPVFNGDGDATPERDSGAAAEDTMPLTSPPRTTTGEFFLDRNVILHRFSFCSAPSRLSLWICDLYWAHMFFEMAVHLIQHMYFMPLIAMSLSWEVSSLLVLGAPCLLRISAFRRWATGPCICARTWLKPSHVPIGLSYRTVPMYILFYALASISHFHQVIRWNPGKKILVVAVGPLFLSLALYTRFLYPSTVTLKRAWAMGNEDSRRMTMTLPLGLVLCMLLRVQHVGVSPFFTNPFYGSIYGILLGLIFTTIIYRHAMMGNTLKEEVQQQCSAPSAAQMSATTPRMRDSHRDSDAEEIQDFYVSTSSGGRDASHTDCIGKKVADGADIRGVHFSLSQVDEVNENTVSAIATLYTPPSPALLGVLCGCITSIGITFLICPNYIPRMLAVEPFPANLVIAGVFTAGLYYSTDVLPLALVLLRPKGHPDIVRRALYAVFGGSWARFGVLLALNTTLMLFATRQTNFTYEVPHDGYPVTMDTPRAQVDVKYWEAQETFWGSKHVAFMGGLGFTFCMGVLFPFAMEVTWAHQRDRRFAQIADATDTEAVISHECSFFVSFEFTWLLCVTSFCVLYALCISYPFVPMAWLVREKSRPLILAHVGTLYLTAWIVARRIRSSRAVAAAITDVAAARKQRSIQMMVIIIIAFSFVWVFIGRVTMGGADATFPANKKTAIQFQEEVLHLHKMLIELRRERNIITDPYMKKFETIYYQERFEDAMASMGKNITESKDGVPVDPKFNLTHLSREDRIDVWEAAKAMTFFSGAIWTVHFGLDNYNVDSFSRIVEELRKTEASVIGLLESDSMHLTNGNRDMVDYVSYHLGFRYTDYGPTALDNTYGCALVTRYPILDVRRYVIPSPLGELACVIHAVLDVYGLPVHTYVGHFGNTEHWADGLLQSQFLGRLVLSNPGPSMWLGYLVTHPGMKERYQEYTDPKAPGKFRDAGLEMYRQHPWARLWDRGGYEEELPVPTKQPVKKTDFDIEVKFQYVGYLEEGMQVDSHFRRPPADKPPRHFYYNDTGRYTNAHPRFEFMDRYCQYCLYKTGATVDEVVGDAGKLQPYQVRLFDWWRIVDHGVELLSDTEIQVIQLALWHHRAQYRLFLGKSSSLPSLPSGYGLADSWRRRTGRCWRRAEETCGHGDHACAGSLRIVSTISTGVHTRLLFFGIRGVAVMSSVVLGLACGVRSGIAAVFCVNPIFFENCGALLNAPSGLTTASVLKVLQSTGSKTSISLAKWKETAMTVLGLRESTAYAIFDVFFALSGGCIQNTPAYLGGERTSVAQLRQESNRALLQRMGGAVDQGRWPAASTARQVSLPGLLIFLLCQLFVERKRAGAPNKFTSEAVAEYVRQHLHDFISAVAVTRASRLTMADAAELGYLLREVVNGVEQPFGPSISFLWQFNEKTIDVAVLSQYLRVRIRSNGEIKKVGSGTATVANAFGFNNITIQNLADTVHITPYALLPDMASRLLSSNLTISNCSQTHIYAPSVLPHTLLSSLTNCTVSLGPVSGVLSVQNCHHCSISALCGAVIVSNCTNVTLYVCVNTPPVLIPNEGLNGDVRASGTSSNRVNGATSVSSGGGVRFAPYNSFYPAMEQHISSSGISPLLNVWNVGLPNHESILPPSEFQSVPFPLTQSANLSNVTRTNPCPLPAPYRDAMNRRLQRLRDVNDAIASATGRLREVGRSDLVDELHQRVTSMFRDWLKETGQEHVLADLTHTTAPSKTVG</sequence>
<dbReference type="InterPro" id="IPR036691">
    <property type="entry name" value="Endo/exonu/phosph_ase_sf"/>
</dbReference>
<keyword evidence="3" id="KW-1133">Transmembrane helix</keyword>
<keyword evidence="3" id="KW-0472">Membrane</keyword>
<evidence type="ECO:0000256" key="3">
    <source>
        <dbReference type="SAM" id="Phobius"/>
    </source>
</evidence>
<dbReference type="GO" id="GO:0005783">
    <property type="term" value="C:endoplasmic reticulum"/>
    <property type="evidence" value="ECO:0007669"/>
    <property type="project" value="TreeGrafter"/>
</dbReference>
<dbReference type="SUPFAM" id="SSF56219">
    <property type="entry name" value="DNase I-like"/>
    <property type="match status" value="1"/>
</dbReference>
<dbReference type="Pfam" id="PF10277">
    <property type="entry name" value="Frag1"/>
    <property type="match status" value="1"/>
</dbReference>
<evidence type="ECO:0000256" key="1">
    <source>
        <dbReference type="ARBA" id="ARBA00008848"/>
    </source>
</evidence>
<feature type="transmembrane region" description="Helical" evidence="3">
    <location>
        <begin position="734"/>
        <end position="760"/>
    </location>
</feature>
<dbReference type="InterPro" id="IPR051916">
    <property type="entry name" value="GPI-anchor_lipid_remodeler"/>
</dbReference>
<evidence type="ECO:0000256" key="2">
    <source>
        <dbReference type="SAM" id="MobiDB-lite"/>
    </source>
</evidence>
<dbReference type="FunFam" id="3.60.10.10:FF:000122">
    <property type="entry name" value="Frag1/DRAM/Sfk1_family_-_putative"/>
    <property type="match status" value="1"/>
</dbReference>
<dbReference type="Gene3D" id="2.160.20.70">
    <property type="match status" value="1"/>
</dbReference>
<feature type="transmembrane region" description="Helical" evidence="3">
    <location>
        <begin position="860"/>
        <end position="882"/>
    </location>
</feature>
<feature type="transmembrane region" description="Helical" evidence="3">
    <location>
        <begin position="697"/>
        <end position="722"/>
    </location>
</feature>
<feature type="transmembrane region" description="Helical" evidence="3">
    <location>
        <begin position="935"/>
        <end position="953"/>
    </location>
</feature>
<dbReference type="GO" id="GO:0006506">
    <property type="term" value="P:GPI anchor biosynthetic process"/>
    <property type="evidence" value="ECO:0007669"/>
    <property type="project" value="TreeGrafter"/>
</dbReference>
<dbReference type="InterPro" id="IPR012945">
    <property type="entry name" value="Tubulin-bd_cofactor_C_dom"/>
</dbReference>
<feature type="transmembrane region" description="Helical" evidence="3">
    <location>
        <begin position="111"/>
        <end position="128"/>
    </location>
</feature>
<dbReference type="VEuPathDB" id="TriTrypDB:LDHU3_27.2550"/>
<organism evidence="5 6">
    <name type="scientific">Leishmania donovani</name>
    <dbReference type="NCBI Taxonomy" id="5661"/>
    <lineage>
        <taxon>Eukaryota</taxon>
        <taxon>Discoba</taxon>
        <taxon>Euglenozoa</taxon>
        <taxon>Kinetoplastea</taxon>
        <taxon>Metakinetoplastina</taxon>
        <taxon>Trypanosomatida</taxon>
        <taxon>Trypanosomatidae</taxon>
        <taxon>Leishmaniinae</taxon>
        <taxon>Leishmania</taxon>
    </lineage>
</organism>
<feature type="compositionally biased region" description="Basic and acidic residues" evidence="2">
    <location>
        <begin position="285"/>
        <end position="297"/>
    </location>
</feature>
<dbReference type="VEuPathDB" id="TriTrypDB:LdCL_270023600"/>
<dbReference type="Pfam" id="PF23226">
    <property type="entry name" value="Exo_endo_phos_PGAP2IP"/>
    <property type="match status" value="1"/>
</dbReference>